<organism evidence="1 2">
    <name type="scientific">Aspergillus pseudotamarii</name>
    <dbReference type="NCBI Taxonomy" id="132259"/>
    <lineage>
        <taxon>Eukaryota</taxon>
        <taxon>Fungi</taxon>
        <taxon>Dikarya</taxon>
        <taxon>Ascomycota</taxon>
        <taxon>Pezizomycotina</taxon>
        <taxon>Eurotiomycetes</taxon>
        <taxon>Eurotiomycetidae</taxon>
        <taxon>Eurotiales</taxon>
        <taxon>Aspergillaceae</taxon>
        <taxon>Aspergillus</taxon>
        <taxon>Aspergillus subgen. Circumdati</taxon>
    </lineage>
</organism>
<accession>A0A5N6SE87</accession>
<dbReference type="RefSeq" id="XP_031909099.1">
    <property type="nucleotide sequence ID" value="XM_032055821.1"/>
</dbReference>
<keyword evidence="2" id="KW-1185">Reference proteome</keyword>
<evidence type="ECO:0000313" key="1">
    <source>
        <dbReference type="EMBL" id="KAE8133036.1"/>
    </source>
</evidence>
<gene>
    <name evidence="1" type="ORF">BDV38DRAFT_259467</name>
</gene>
<sequence>MVSCVVFSLFSSHCLVVRFHERNIINANRWVKLGPIRYHTRPSPSSSILNRYRTSKLISYAHPGFLPPRSSFVIVLGFRLELCKDGDRRNENEKHEKENS</sequence>
<name>A0A5N6SE87_ASPPS</name>
<dbReference type="AlphaFoldDB" id="A0A5N6SE87"/>
<evidence type="ECO:0000313" key="2">
    <source>
        <dbReference type="Proteomes" id="UP000325672"/>
    </source>
</evidence>
<protein>
    <submittedName>
        <fullName evidence="1">Uncharacterized protein</fullName>
    </submittedName>
</protein>
<reference evidence="1 2" key="1">
    <citation type="submission" date="2019-04" db="EMBL/GenBank/DDBJ databases">
        <title>Friends and foes A comparative genomics study of 23 Aspergillus species from section Flavi.</title>
        <authorList>
            <consortium name="DOE Joint Genome Institute"/>
            <person name="Kjaerbolling I."/>
            <person name="Vesth T."/>
            <person name="Frisvad J.C."/>
            <person name="Nybo J.L."/>
            <person name="Theobald S."/>
            <person name="Kildgaard S."/>
            <person name="Isbrandt T."/>
            <person name="Kuo A."/>
            <person name="Sato A."/>
            <person name="Lyhne E.K."/>
            <person name="Kogle M.E."/>
            <person name="Wiebenga A."/>
            <person name="Kun R.S."/>
            <person name="Lubbers R.J."/>
            <person name="Makela M.R."/>
            <person name="Barry K."/>
            <person name="Chovatia M."/>
            <person name="Clum A."/>
            <person name="Daum C."/>
            <person name="Haridas S."/>
            <person name="He G."/>
            <person name="LaButti K."/>
            <person name="Lipzen A."/>
            <person name="Mondo S."/>
            <person name="Riley R."/>
            <person name="Salamov A."/>
            <person name="Simmons B.A."/>
            <person name="Magnuson J.K."/>
            <person name="Henrissat B."/>
            <person name="Mortensen U.H."/>
            <person name="Larsen T.O."/>
            <person name="Devries R.P."/>
            <person name="Grigoriev I.V."/>
            <person name="Machida M."/>
            <person name="Baker S.E."/>
            <person name="Andersen M.R."/>
        </authorList>
    </citation>
    <scope>NUCLEOTIDE SEQUENCE [LARGE SCALE GENOMIC DNA]</scope>
    <source>
        <strain evidence="1 2">CBS 117625</strain>
    </source>
</reference>
<dbReference type="EMBL" id="ML743622">
    <property type="protein sequence ID" value="KAE8133036.1"/>
    <property type="molecule type" value="Genomic_DNA"/>
</dbReference>
<dbReference type="Proteomes" id="UP000325672">
    <property type="component" value="Unassembled WGS sequence"/>
</dbReference>
<proteinExistence type="predicted"/>
<dbReference type="GeneID" id="43640031"/>